<reference evidence="2 3" key="1">
    <citation type="submission" date="2024-05" db="EMBL/GenBank/DDBJ databases">
        <title>Sphingomonas sp. HF-S3 16S ribosomal RNA gene Genome sequencing and assembly.</title>
        <authorList>
            <person name="Lee H."/>
        </authorList>
    </citation>
    <scope>NUCLEOTIDE SEQUENCE [LARGE SCALE GENOMIC DNA]</scope>
    <source>
        <strain evidence="2 3">HF-S3</strain>
    </source>
</reference>
<feature type="transmembrane region" description="Helical" evidence="1">
    <location>
        <begin position="6"/>
        <end position="23"/>
    </location>
</feature>
<keyword evidence="1" id="KW-1133">Transmembrane helix</keyword>
<accession>A0ABV0BCC9</accession>
<feature type="transmembrane region" description="Helical" evidence="1">
    <location>
        <begin position="71"/>
        <end position="100"/>
    </location>
</feature>
<keyword evidence="3" id="KW-1185">Reference proteome</keyword>
<evidence type="ECO:0000313" key="3">
    <source>
        <dbReference type="Proteomes" id="UP001427805"/>
    </source>
</evidence>
<keyword evidence="1" id="KW-0472">Membrane</keyword>
<evidence type="ECO:0000313" key="2">
    <source>
        <dbReference type="EMBL" id="MEN3748047.1"/>
    </source>
</evidence>
<gene>
    <name evidence="2" type="ORF">TPR58_12800</name>
</gene>
<dbReference type="Proteomes" id="UP001427805">
    <property type="component" value="Unassembled WGS sequence"/>
</dbReference>
<keyword evidence="1" id="KW-0812">Transmembrane</keyword>
<organism evidence="2 3">
    <name type="scientific">Sphingomonas rustica</name>
    <dbReference type="NCBI Taxonomy" id="3103142"/>
    <lineage>
        <taxon>Bacteria</taxon>
        <taxon>Pseudomonadati</taxon>
        <taxon>Pseudomonadota</taxon>
        <taxon>Alphaproteobacteria</taxon>
        <taxon>Sphingomonadales</taxon>
        <taxon>Sphingomonadaceae</taxon>
        <taxon>Sphingomonas</taxon>
    </lineage>
</organism>
<proteinExistence type="predicted"/>
<comment type="caution">
    <text evidence="2">The sequence shown here is derived from an EMBL/GenBank/DDBJ whole genome shotgun (WGS) entry which is preliminary data.</text>
</comment>
<feature type="transmembrane region" description="Helical" evidence="1">
    <location>
        <begin position="35"/>
        <end position="59"/>
    </location>
</feature>
<dbReference type="EMBL" id="JBDIZK010000007">
    <property type="protein sequence ID" value="MEN3748047.1"/>
    <property type="molecule type" value="Genomic_DNA"/>
</dbReference>
<dbReference type="RefSeq" id="WP_346247064.1">
    <property type="nucleotide sequence ID" value="NZ_JBDIZK010000007.1"/>
</dbReference>
<protein>
    <submittedName>
        <fullName evidence="2">Uncharacterized protein</fullName>
    </submittedName>
</protein>
<name>A0ABV0BCC9_9SPHN</name>
<sequence length="105" mass="11096">MDIVIGTVAAAILVTLVAAKWITARRPNLSYGLQVILATMSSPVVAILLFVVATVYTLALPDLPEPGGTVGMVIFAFVFFLIYAMAIGAAVGLVTALIAVRMFRR</sequence>
<evidence type="ECO:0000256" key="1">
    <source>
        <dbReference type="SAM" id="Phobius"/>
    </source>
</evidence>